<dbReference type="SMART" id="SM00184">
    <property type="entry name" value="RING"/>
    <property type="match status" value="1"/>
</dbReference>
<evidence type="ECO:0000256" key="1">
    <source>
        <dbReference type="PROSITE-ProRule" id="PRU00175"/>
    </source>
</evidence>
<reference evidence="5" key="1">
    <citation type="submission" date="2014-09" db="EMBL/GenBank/DDBJ databases">
        <authorList>
            <person name="Sharma Rahul"/>
            <person name="Thines Marco"/>
        </authorList>
    </citation>
    <scope>NUCLEOTIDE SEQUENCE [LARGE SCALE GENOMIC DNA]</scope>
</reference>
<dbReference type="RefSeq" id="XP_024578099.1">
    <property type="nucleotide sequence ID" value="XM_024727531.1"/>
</dbReference>
<dbReference type="OrthoDB" id="8062037at2759"/>
<keyword evidence="5" id="KW-1185">Reference proteome</keyword>
<feature type="compositionally biased region" description="Low complexity" evidence="2">
    <location>
        <begin position="1"/>
        <end position="19"/>
    </location>
</feature>
<dbReference type="OMA" id="RSGKWTR"/>
<feature type="domain" description="RING-type" evidence="3">
    <location>
        <begin position="103"/>
        <end position="138"/>
    </location>
</feature>
<keyword evidence="1" id="KW-0863">Zinc-finger</keyword>
<evidence type="ECO:0000259" key="3">
    <source>
        <dbReference type="PROSITE" id="PS50089"/>
    </source>
</evidence>
<keyword evidence="1" id="KW-0862">Zinc</keyword>
<dbReference type="SUPFAM" id="SSF57850">
    <property type="entry name" value="RING/U-box"/>
    <property type="match status" value="1"/>
</dbReference>
<organism evidence="4 5">
    <name type="scientific">Plasmopara halstedii</name>
    <name type="common">Downy mildew of sunflower</name>
    <dbReference type="NCBI Taxonomy" id="4781"/>
    <lineage>
        <taxon>Eukaryota</taxon>
        <taxon>Sar</taxon>
        <taxon>Stramenopiles</taxon>
        <taxon>Oomycota</taxon>
        <taxon>Peronosporomycetes</taxon>
        <taxon>Peronosporales</taxon>
        <taxon>Peronosporaceae</taxon>
        <taxon>Plasmopara</taxon>
    </lineage>
</organism>
<proteinExistence type="predicted"/>
<accession>A0A0P1AL84</accession>
<dbReference type="Proteomes" id="UP000054928">
    <property type="component" value="Unassembled WGS sequence"/>
</dbReference>
<evidence type="ECO:0000313" key="4">
    <source>
        <dbReference type="EMBL" id="CEG41730.1"/>
    </source>
</evidence>
<evidence type="ECO:0000313" key="5">
    <source>
        <dbReference type="Proteomes" id="UP000054928"/>
    </source>
</evidence>
<protein>
    <recommendedName>
        <fullName evidence="3">RING-type domain-containing protein</fullName>
    </recommendedName>
</protein>
<dbReference type="Gene3D" id="3.30.40.10">
    <property type="entry name" value="Zinc/RING finger domain, C3HC4 (zinc finger)"/>
    <property type="match status" value="1"/>
</dbReference>
<dbReference type="InterPro" id="IPR001841">
    <property type="entry name" value="Znf_RING"/>
</dbReference>
<dbReference type="PANTHER" id="PTHR35213">
    <property type="entry name" value="RING-TYPE DOMAIN-CONTAINING PROTEIN-RELATED"/>
    <property type="match status" value="1"/>
</dbReference>
<dbReference type="GeneID" id="36407115"/>
<dbReference type="PROSITE" id="PS50089">
    <property type="entry name" value="ZF_RING_2"/>
    <property type="match status" value="1"/>
</dbReference>
<name>A0A0P1AL84_PLAHL</name>
<dbReference type="InterPro" id="IPR013083">
    <property type="entry name" value="Znf_RING/FYVE/PHD"/>
</dbReference>
<dbReference type="GO" id="GO:0008270">
    <property type="term" value="F:zinc ion binding"/>
    <property type="evidence" value="ECO:0007669"/>
    <property type="project" value="UniProtKB-KW"/>
</dbReference>
<dbReference type="EMBL" id="CCYD01000610">
    <property type="protein sequence ID" value="CEG41730.1"/>
    <property type="molecule type" value="Genomic_DNA"/>
</dbReference>
<evidence type="ECO:0000256" key="2">
    <source>
        <dbReference type="SAM" id="MobiDB-lite"/>
    </source>
</evidence>
<feature type="region of interest" description="Disordered" evidence="2">
    <location>
        <begin position="1"/>
        <end position="31"/>
    </location>
</feature>
<dbReference type="PANTHER" id="PTHR35213:SF3">
    <property type="entry name" value="MYB-LIKE DOMAIN-CONTAINING PROTEIN"/>
    <property type="match status" value="1"/>
</dbReference>
<dbReference type="AlphaFoldDB" id="A0A0P1AL84"/>
<keyword evidence="1" id="KW-0479">Metal-binding</keyword>
<sequence length="573" mass="64867">MHQQPEYDYNYNNEYNQPPGDGASSNRLSVPSMRPTLDAPIHYHPSPLPQQYMPQQTFYQTSRTPVAISQFPYAESLLEHKPAAVYQQDSDYRIQTTPLDRMCDVCQYPDPVIIAPNCNHTFHTRCIHVWPLDACPACAARVDQVAISPNVNMMGSPELRSGKWTRPEEEFIDGILCEFDRQALPLAHGTPIRLVLAKMLNCSTMRLSKKFQKNALGKRTCRVKKPSKGERAVRFDQVDHARRQCELSRLEHIFRQELVDQFRRENNTDEGALVETQHLRLAVQQFWVNNFLRFAVLIGQPVVGLDVSDAKKRKRAMQLLRNGHFDELLSWHHHPSPANMTSITPIPPILSATLTESGITSATWSSNLPLQSSSVLGPTVPSIPALVHQPEQQPLRPLKKMRTPETTVDLSRYGLQSGRLDHSQYSQYGRYSPSPASSTTTFEFSQQQQQYSSESFLRPSAFLPYSDAKLEKSDMGYANVLQHQHQHEQLIPSLVAHEGAVHDQRTEFTPTAYPRAHESYHNNNGTNQAASWDDLLENMSTEANAGTNAHVAPANQVHTGHASIHSWSNMHMM</sequence>